<reference evidence="3 4" key="1">
    <citation type="submission" date="2020-04" db="EMBL/GenBank/DDBJ databases">
        <title>Usitatibacter rugosus gen. nov., sp. nov. and Usitatibacter palustris sp. nov., novel members of Usitatibacteraceae fam. nov. within the order Nitrosomonadales isolated from soil.</title>
        <authorList>
            <person name="Huber K.J."/>
            <person name="Neumann-Schaal M."/>
            <person name="Geppert A."/>
            <person name="Luckner M."/>
            <person name="Wanner G."/>
            <person name="Overmann J."/>
        </authorList>
    </citation>
    <scope>NUCLEOTIDE SEQUENCE [LARGE SCALE GENOMIC DNA]</scope>
    <source>
        <strain evidence="3 4">Swamp67</strain>
    </source>
</reference>
<dbReference type="EMBL" id="CP053073">
    <property type="protein sequence ID" value="QJR14705.1"/>
    <property type="molecule type" value="Genomic_DNA"/>
</dbReference>
<dbReference type="Pfam" id="PF07883">
    <property type="entry name" value="Cupin_2"/>
    <property type="match status" value="1"/>
</dbReference>
<sequence>MRIASLAIAATLALCACAIAQTPPAGIKRTPLQRFDIEGGKEVIVGLAEIAPGASAGRHTHFGPETGYVIEGTSLLEIDGEPPRTLKAGDSYYIPAGKIHDAKAVGDKPAKVIATYIVEKGKPLATPVQ</sequence>
<keyword evidence="1" id="KW-0732">Signal</keyword>
<keyword evidence="4" id="KW-1185">Reference proteome</keyword>
<feature type="chain" id="PRO_5026817989" description="Cupin type-2 domain-containing protein" evidence="1">
    <location>
        <begin position="21"/>
        <end position="129"/>
    </location>
</feature>
<dbReference type="PROSITE" id="PS51257">
    <property type="entry name" value="PROKAR_LIPOPROTEIN"/>
    <property type="match status" value="1"/>
</dbReference>
<dbReference type="InterPro" id="IPR013096">
    <property type="entry name" value="Cupin_2"/>
</dbReference>
<gene>
    <name evidence="3" type="ORF">DSM104440_01515</name>
</gene>
<proteinExistence type="predicted"/>
<organism evidence="3 4">
    <name type="scientific">Usitatibacter palustris</name>
    <dbReference type="NCBI Taxonomy" id="2732487"/>
    <lineage>
        <taxon>Bacteria</taxon>
        <taxon>Pseudomonadati</taxon>
        <taxon>Pseudomonadota</taxon>
        <taxon>Betaproteobacteria</taxon>
        <taxon>Nitrosomonadales</taxon>
        <taxon>Usitatibacteraceae</taxon>
        <taxon>Usitatibacter</taxon>
    </lineage>
</organism>
<evidence type="ECO:0000256" key="1">
    <source>
        <dbReference type="SAM" id="SignalP"/>
    </source>
</evidence>
<dbReference type="CDD" id="cd02235">
    <property type="entry name" value="cupin_BLL4011-like"/>
    <property type="match status" value="1"/>
</dbReference>
<dbReference type="InterPro" id="IPR014710">
    <property type="entry name" value="RmlC-like_jellyroll"/>
</dbReference>
<dbReference type="RefSeq" id="WP_171161436.1">
    <property type="nucleotide sequence ID" value="NZ_CP053073.1"/>
</dbReference>
<accession>A0A6M4H686</accession>
<dbReference type="KEGG" id="upl:DSM104440_01515"/>
<evidence type="ECO:0000313" key="3">
    <source>
        <dbReference type="EMBL" id="QJR14705.1"/>
    </source>
</evidence>
<feature type="domain" description="Cupin type-2" evidence="2">
    <location>
        <begin position="47"/>
        <end position="115"/>
    </location>
</feature>
<dbReference type="PANTHER" id="PTHR38599:SF1">
    <property type="entry name" value="CUPIN DOMAIN PROTEIN (AFU_ORTHOLOGUE AFUA_3G13620)"/>
    <property type="match status" value="1"/>
</dbReference>
<dbReference type="Gene3D" id="2.60.120.10">
    <property type="entry name" value="Jelly Rolls"/>
    <property type="match status" value="1"/>
</dbReference>
<dbReference type="InterPro" id="IPR011051">
    <property type="entry name" value="RmlC_Cupin_sf"/>
</dbReference>
<dbReference type="SUPFAM" id="SSF51182">
    <property type="entry name" value="RmlC-like cupins"/>
    <property type="match status" value="1"/>
</dbReference>
<evidence type="ECO:0000259" key="2">
    <source>
        <dbReference type="Pfam" id="PF07883"/>
    </source>
</evidence>
<protein>
    <recommendedName>
        <fullName evidence="2">Cupin type-2 domain-containing protein</fullName>
    </recommendedName>
</protein>
<dbReference type="AlphaFoldDB" id="A0A6M4H686"/>
<dbReference type="PANTHER" id="PTHR38599">
    <property type="entry name" value="CUPIN DOMAIN PROTEIN (AFU_ORTHOLOGUE AFUA_3G13620)"/>
    <property type="match status" value="1"/>
</dbReference>
<dbReference type="InParanoid" id="A0A6M4H686"/>
<dbReference type="Proteomes" id="UP000503096">
    <property type="component" value="Chromosome"/>
</dbReference>
<feature type="signal peptide" evidence="1">
    <location>
        <begin position="1"/>
        <end position="20"/>
    </location>
</feature>
<name>A0A6M4H686_9PROT</name>
<evidence type="ECO:0000313" key="4">
    <source>
        <dbReference type="Proteomes" id="UP000503096"/>
    </source>
</evidence>